<feature type="domain" description="PAC" evidence="2">
    <location>
        <begin position="308"/>
        <end position="360"/>
    </location>
</feature>
<keyword evidence="4" id="KW-1185">Reference proteome</keyword>
<organism evidence="3 4">
    <name type="scientific">Candidatus Reidiella endopervernicosa</name>
    <dbReference type="NCBI Taxonomy" id="2738883"/>
    <lineage>
        <taxon>Bacteria</taxon>
        <taxon>Pseudomonadati</taxon>
        <taxon>Pseudomonadota</taxon>
        <taxon>Gammaproteobacteria</taxon>
        <taxon>Candidatus Reidiella</taxon>
    </lineage>
</organism>
<protein>
    <submittedName>
        <fullName evidence="3">PAS domain-containing protein</fullName>
    </submittedName>
</protein>
<dbReference type="PROSITE" id="PS50113">
    <property type="entry name" value="PAC"/>
    <property type="match status" value="1"/>
</dbReference>
<keyword evidence="1" id="KW-1133">Transmembrane helix</keyword>
<gene>
    <name evidence="3" type="ORF">HUE57_06355</name>
</gene>
<proteinExistence type="predicted"/>
<feature type="transmembrane region" description="Helical" evidence="1">
    <location>
        <begin position="16"/>
        <end position="37"/>
    </location>
</feature>
<dbReference type="AlphaFoldDB" id="A0A6N0HUT4"/>
<dbReference type="Pfam" id="PF17149">
    <property type="entry name" value="CHASE5"/>
    <property type="match status" value="1"/>
</dbReference>
<dbReference type="Gene3D" id="2.10.70.100">
    <property type="match status" value="1"/>
</dbReference>
<name>A0A6N0HUT4_9GAMM</name>
<dbReference type="InterPro" id="IPR035965">
    <property type="entry name" value="PAS-like_dom_sf"/>
</dbReference>
<evidence type="ECO:0000259" key="2">
    <source>
        <dbReference type="PROSITE" id="PS50113"/>
    </source>
</evidence>
<reference evidence="3 4" key="1">
    <citation type="submission" date="2020-05" db="EMBL/GenBank/DDBJ databases">
        <title>Horizontal transmission and recombination maintain forever young bacterial symbiont genomes.</title>
        <authorList>
            <person name="Russell S.L."/>
            <person name="Pepper-Tunick E."/>
            <person name="Svedberg J."/>
            <person name="Byrne A."/>
            <person name="Ruelas Castillo J."/>
            <person name="Vollmers C."/>
            <person name="Beinart R.A."/>
            <person name="Corbett-Detig R."/>
        </authorList>
    </citation>
    <scope>NUCLEOTIDE SEQUENCE [LARGE SCALE GENOMIC DNA]</scope>
    <source>
        <strain evidence="3">Santa_Monica_outfall</strain>
    </source>
</reference>
<keyword evidence="1" id="KW-0472">Membrane</keyword>
<feature type="transmembrane region" description="Helical" evidence="1">
    <location>
        <begin position="149"/>
        <end position="171"/>
    </location>
</feature>
<dbReference type="InterPro" id="IPR000700">
    <property type="entry name" value="PAS-assoc_C"/>
</dbReference>
<dbReference type="InterPro" id="IPR033414">
    <property type="entry name" value="Sensor_dom"/>
</dbReference>
<sequence length="407" mass="46084">MMQFPSFFKSQIARRLVIYVLIFSSCITLALTTVQLYRDYKHEMSNIERRLHEIEVINVESVTNGLWLLNYTSLGLQLEGILRHPDIVHLKITDSDGSSVVAKGVVQSEDFITRRYPLTYSYRDRSLVLGELQVTATLKNVYQHLVETVIAILISQAIKTFLVSFFILIIVQQLVTRHLSALSRFAKTLRLDESVPDLVLERERGRADELQSLVDTINNAKTTCLRLTVSCNTARMCCCVHNMSPRPEAGTGILSRTHSTGPMRPITSSNWPRVSLQPTIRPFSILSIQMIVSESIRRYAAIEQRSSYSLDHRVLLKDGSLKVVYEHAEISFDAEGNPIRMLGTVQDVTEQRRVQSGLERFRAALDSSADSIFSSIAMRCDLSISIRRHSIRSATHTMNCCSSVRMT</sequence>
<evidence type="ECO:0000256" key="1">
    <source>
        <dbReference type="SAM" id="Phobius"/>
    </source>
</evidence>
<dbReference type="SMART" id="SM00086">
    <property type="entry name" value="PAC"/>
    <property type="match status" value="1"/>
</dbReference>
<dbReference type="EMBL" id="CP054491">
    <property type="protein sequence ID" value="QKQ25946.1"/>
    <property type="molecule type" value="Genomic_DNA"/>
</dbReference>
<dbReference type="KEGG" id="rev:HUE57_06355"/>
<dbReference type="SUPFAM" id="SSF55785">
    <property type="entry name" value="PYP-like sensor domain (PAS domain)"/>
    <property type="match status" value="1"/>
</dbReference>
<accession>A0A6N0HUT4</accession>
<dbReference type="Proteomes" id="UP000509658">
    <property type="component" value="Chromosome"/>
</dbReference>
<evidence type="ECO:0000313" key="4">
    <source>
        <dbReference type="Proteomes" id="UP000509658"/>
    </source>
</evidence>
<dbReference type="InterPro" id="IPR001610">
    <property type="entry name" value="PAC"/>
</dbReference>
<evidence type="ECO:0000313" key="3">
    <source>
        <dbReference type="EMBL" id="QKQ25946.1"/>
    </source>
</evidence>
<dbReference type="InterPro" id="IPR013655">
    <property type="entry name" value="PAS_fold_3"/>
</dbReference>
<dbReference type="Pfam" id="PF08447">
    <property type="entry name" value="PAS_3"/>
    <property type="match status" value="1"/>
</dbReference>
<keyword evidence="1" id="KW-0812">Transmembrane</keyword>